<dbReference type="AlphaFoldDB" id="A0A928VPI3"/>
<reference evidence="3" key="1">
    <citation type="submission" date="2020-10" db="EMBL/GenBank/DDBJ databases">
        <authorList>
            <person name="Castelo-Branco R."/>
            <person name="Eusebio N."/>
            <person name="Adriana R."/>
            <person name="Vieira A."/>
            <person name="Brugerolle De Fraissinette N."/>
            <person name="Rezende De Castro R."/>
            <person name="Schneider M.P."/>
            <person name="Vasconcelos V."/>
            <person name="Leao P.N."/>
        </authorList>
    </citation>
    <scope>NUCLEOTIDE SEQUENCE</scope>
    <source>
        <strain evidence="3">LEGE 11480</strain>
    </source>
</reference>
<accession>A0A928VPI3</accession>
<evidence type="ECO:0008006" key="5">
    <source>
        <dbReference type="Google" id="ProtNLM"/>
    </source>
</evidence>
<feature type="region of interest" description="Disordered" evidence="1">
    <location>
        <begin position="28"/>
        <end position="48"/>
    </location>
</feature>
<dbReference type="EMBL" id="JADEXQ010000089">
    <property type="protein sequence ID" value="MBE9032115.1"/>
    <property type="molecule type" value="Genomic_DNA"/>
</dbReference>
<keyword evidence="4" id="KW-1185">Reference proteome</keyword>
<name>A0A928VPI3_9CYAN</name>
<feature type="compositionally biased region" description="Low complexity" evidence="1">
    <location>
        <begin position="28"/>
        <end position="39"/>
    </location>
</feature>
<keyword evidence="2" id="KW-0732">Signal</keyword>
<dbReference type="Proteomes" id="UP000625316">
    <property type="component" value="Unassembled WGS sequence"/>
</dbReference>
<sequence>MKYFGLAVGLVWLTAGCTGAAIDDLPPSNSSVSIESQSESTEESRNETNLVAQSQVEKRQYVSRRFGFRFAYPNKYSLKTNQSSDGRLQIYLARQENAGEPESPYIALSIYENATNTPLAEVRDGRGYLLKGETRNTTVAGQEAIEFNSGGLYDMEHVMFKTPDGKQVIHLEVTLLSESGQDAPMRRDAQVILSSFGF</sequence>
<evidence type="ECO:0000313" key="4">
    <source>
        <dbReference type="Proteomes" id="UP000625316"/>
    </source>
</evidence>
<evidence type="ECO:0000256" key="2">
    <source>
        <dbReference type="SAM" id="SignalP"/>
    </source>
</evidence>
<comment type="caution">
    <text evidence="3">The sequence shown here is derived from an EMBL/GenBank/DDBJ whole genome shotgun (WGS) entry which is preliminary data.</text>
</comment>
<evidence type="ECO:0000313" key="3">
    <source>
        <dbReference type="EMBL" id="MBE9032115.1"/>
    </source>
</evidence>
<gene>
    <name evidence="3" type="ORF">IQ266_20460</name>
</gene>
<protein>
    <recommendedName>
        <fullName evidence="5">Lipoprotein</fullName>
    </recommendedName>
</protein>
<dbReference type="RefSeq" id="WP_264326938.1">
    <property type="nucleotide sequence ID" value="NZ_JADEXQ010000089.1"/>
</dbReference>
<feature type="signal peptide" evidence="2">
    <location>
        <begin position="1"/>
        <end position="20"/>
    </location>
</feature>
<dbReference type="PROSITE" id="PS51257">
    <property type="entry name" value="PROKAR_LIPOPROTEIN"/>
    <property type="match status" value="1"/>
</dbReference>
<organism evidence="3 4">
    <name type="scientific">Romeriopsis navalis LEGE 11480</name>
    <dbReference type="NCBI Taxonomy" id="2777977"/>
    <lineage>
        <taxon>Bacteria</taxon>
        <taxon>Bacillati</taxon>
        <taxon>Cyanobacteriota</taxon>
        <taxon>Cyanophyceae</taxon>
        <taxon>Leptolyngbyales</taxon>
        <taxon>Leptolyngbyaceae</taxon>
        <taxon>Romeriopsis</taxon>
        <taxon>Romeriopsis navalis</taxon>
    </lineage>
</organism>
<feature type="chain" id="PRO_5037080799" description="Lipoprotein" evidence="2">
    <location>
        <begin position="21"/>
        <end position="198"/>
    </location>
</feature>
<evidence type="ECO:0000256" key="1">
    <source>
        <dbReference type="SAM" id="MobiDB-lite"/>
    </source>
</evidence>
<proteinExistence type="predicted"/>